<accession>A0A8S5T2G8</accession>
<reference evidence="2" key="1">
    <citation type="journal article" date="2021" name="Proc. Natl. Acad. Sci. U.S.A.">
        <title>A Catalog of Tens of Thousands of Viruses from Human Metagenomes Reveals Hidden Associations with Chronic Diseases.</title>
        <authorList>
            <person name="Tisza M.J."/>
            <person name="Buck C.B."/>
        </authorList>
    </citation>
    <scope>NUCLEOTIDE SEQUENCE</scope>
    <source>
        <strain evidence="2">CtqfO1</strain>
    </source>
</reference>
<evidence type="ECO:0000256" key="1">
    <source>
        <dbReference type="SAM" id="Phobius"/>
    </source>
</evidence>
<sequence length="72" mass="8242">MSKFVSFIIAISPLWVYAIISAILGFMWQYNIECWTGIEYVAYWKCLLLALIPGVGHFGLPAWIVTFIVWGL</sequence>
<feature type="transmembrane region" description="Helical" evidence="1">
    <location>
        <begin position="7"/>
        <end position="30"/>
    </location>
</feature>
<protein>
    <submittedName>
        <fullName evidence="2">Uncharacterized protein</fullName>
    </submittedName>
</protein>
<keyword evidence="1" id="KW-0472">Membrane</keyword>
<evidence type="ECO:0000313" key="2">
    <source>
        <dbReference type="EMBL" id="DAF57556.1"/>
    </source>
</evidence>
<feature type="transmembrane region" description="Helical" evidence="1">
    <location>
        <begin position="42"/>
        <end position="70"/>
    </location>
</feature>
<proteinExistence type="predicted"/>
<organism evidence="2">
    <name type="scientific">Myoviridae sp. ctqfO1</name>
    <dbReference type="NCBI Taxonomy" id="2827710"/>
    <lineage>
        <taxon>Viruses</taxon>
        <taxon>Duplodnaviria</taxon>
        <taxon>Heunggongvirae</taxon>
        <taxon>Uroviricota</taxon>
        <taxon>Caudoviricetes</taxon>
    </lineage>
</organism>
<keyword evidence="1" id="KW-1133">Transmembrane helix</keyword>
<keyword evidence="1" id="KW-0812">Transmembrane</keyword>
<name>A0A8S5T2G8_9CAUD</name>
<dbReference type="EMBL" id="BK032734">
    <property type="protein sequence ID" value="DAF57556.1"/>
    <property type="molecule type" value="Genomic_DNA"/>
</dbReference>